<dbReference type="AlphaFoldDB" id="A0A1X2HX28"/>
<keyword evidence="3" id="KW-1185">Reference proteome</keyword>
<organism evidence="2 3">
    <name type="scientific">Absidia repens</name>
    <dbReference type="NCBI Taxonomy" id="90262"/>
    <lineage>
        <taxon>Eukaryota</taxon>
        <taxon>Fungi</taxon>
        <taxon>Fungi incertae sedis</taxon>
        <taxon>Mucoromycota</taxon>
        <taxon>Mucoromycotina</taxon>
        <taxon>Mucoromycetes</taxon>
        <taxon>Mucorales</taxon>
        <taxon>Cunninghamellaceae</taxon>
        <taxon>Absidia</taxon>
    </lineage>
</organism>
<evidence type="ECO:0000313" key="2">
    <source>
        <dbReference type="EMBL" id="ORZ04350.1"/>
    </source>
</evidence>
<sequence>MTSHLLYSGQPHQSQASLYNVYQQQQQRPLFLPQQLSPVTTPDYTDDSSDQFNLTTSTPPTTSFHYTDITTNGFSKPDNAIHQHYPIPPTAYLPHTPAPAAAAATASSSSAHSLSHIPTSSSCPPAVQHQHQHQTTSCQTMDIYNNFAMDDLISFDSQNTGMPLIDNAVWYC</sequence>
<proteinExistence type="predicted"/>
<dbReference type="Proteomes" id="UP000193560">
    <property type="component" value="Unassembled WGS sequence"/>
</dbReference>
<feature type="region of interest" description="Disordered" evidence="1">
    <location>
        <begin position="103"/>
        <end position="127"/>
    </location>
</feature>
<gene>
    <name evidence="2" type="ORF">BCR42DRAFT_429230</name>
</gene>
<comment type="caution">
    <text evidence="2">The sequence shown here is derived from an EMBL/GenBank/DDBJ whole genome shotgun (WGS) entry which is preliminary data.</text>
</comment>
<name>A0A1X2HX28_9FUNG</name>
<reference evidence="2 3" key="1">
    <citation type="submission" date="2016-07" db="EMBL/GenBank/DDBJ databases">
        <title>Pervasive Adenine N6-methylation of Active Genes in Fungi.</title>
        <authorList>
            <consortium name="DOE Joint Genome Institute"/>
            <person name="Mondo S.J."/>
            <person name="Dannebaum R.O."/>
            <person name="Kuo R.C."/>
            <person name="Labutti K."/>
            <person name="Haridas S."/>
            <person name="Kuo A."/>
            <person name="Salamov A."/>
            <person name="Ahrendt S.R."/>
            <person name="Lipzen A."/>
            <person name="Sullivan W."/>
            <person name="Andreopoulos W.B."/>
            <person name="Clum A."/>
            <person name="Lindquist E."/>
            <person name="Daum C."/>
            <person name="Ramamoorthy G.K."/>
            <person name="Gryganskyi A."/>
            <person name="Culley D."/>
            <person name="Magnuson J.K."/>
            <person name="James T.Y."/>
            <person name="O'Malley M.A."/>
            <person name="Stajich J.E."/>
            <person name="Spatafora J.W."/>
            <person name="Visel A."/>
            <person name="Grigoriev I.V."/>
        </authorList>
    </citation>
    <scope>NUCLEOTIDE SEQUENCE [LARGE SCALE GENOMIC DNA]</scope>
    <source>
        <strain evidence="2 3">NRRL 1336</strain>
    </source>
</reference>
<accession>A0A1X2HX28</accession>
<feature type="compositionally biased region" description="Low complexity" evidence="1">
    <location>
        <begin position="103"/>
        <end position="122"/>
    </location>
</feature>
<dbReference type="EMBL" id="MCGE01000051">
    <property type="protein sequence ID" value="ORZ04350.1"/>
    <property type="molecule type" value="Genomic_DNA"/>
</dbReference>
<protein>
    <submittedName>
        <fullName evidence="2">Uncharacterized protein</fullName>
    </submittedName>
</protein>
<evidence type="ECO:0000256" key="1">
    <source>
        <dbReference type="SAM" id="MobiDB-lite"/>
    </source>
</evidence>
<evidence type="ECO:0000313" key="3">
    <source>
        <dbReference type="Proteomes" id="UP000193560"/>
    </source>
</evidence>